<dbReference type="GeneID" id="110300127"/>
<feature type="transmembrane region" description="Helical" evidence="11">
    <location>
        <begin position="117"/>
        <end position="144"/>
    </location>
</feature>
<keyword evidence="4 11" id="KW-0812">Transmembrane</keyword>
<keyword evidence="12" id="KW-1185">Reference proteome</keyword>
<keyword evidence="9" id="KW-0539">Nucleus</keyword>
<protein>
    <recommendedName>
        <fullName evidence="10">Transmembrane protein 170A</fullName>
    </recommendedName>
</protein>
<dbReference type="GO" id="GO:0005789">
    <property type="term" value="C:endoplasmic reticulum membrane"/>
    <property type="evidence" value="ECO:0007669"/>
    <property type="project" value="UniProtKB-SubCell"/>
</dbReference>
<dbReference type="RefSeq" id="XP_021025850.1">
    <property type="nucleotide sequence ID" value="XM_021170191.2"/>
</dbReference>
<proteinExistence type="inferred from homology"/>
<dbReference type="InterPro" id="IPR019334">
    <property type="entry name" value="TMEM170A/B/YPR153W-like"/>
</dbReference>
<dbReference type="PANTHER" id="PTHR22779:SF2">
    <property type="entry name" value="TRANSMEMBRANE PROTEIN 170A"/>
    <property type="match status" value="1"/>
</dbReference>
<evidence type="ECO:0000256" key="10">
    <source>
        <dbReference type="ARBA" id="ARBA00040097"/>
    </source>
</evidence>
<keyword evidence="5" id="KW-0256">Endoplasmic reticulum</keyword>
<dbReference type="GO" id="GO:0005635">
    <property type="term" value="C:nuclear envelope"/>
    <property type="evidence" value="ECO:0007669"/>
    <property type="project" value="UniProtKB-SubCell"/>
</dbReference>
<evidence type="ECO:0000256" key="5">
    <source>
        <dbReference type="ARBA" id="ARBA00022824"/>
    </source>
</evidence>
<evidence type="ECO:0000256" key="7">
    <source>
        <dbReference type="ARBA" id="ARBA00023136"/>
    </source>
</evidence>
<dbReference type="GO" id="GO:0071786">
    <property type="term" value="P:endoplasmic reticulum tubular network organization"/>
    <property type="evidence" value="ECO:0007669"/>
    <property type="project" value="TreeGrafter"/>
</dbReference>
<accession>A0A6P5Q7V0</accession>
<evidence type="ECO:0000256" key="3">
    <source>
        <dbReference type="ARBA" id="ARBA00006325"/>
    </source>
</evidence>
<dbReference type="PANTHER" id="PTHR22779">
    <property type="entry name" value="SD17342P"/>
    <property type="match status" value="1"/>
</dbReference>
<comment type="similarity">
    <text evidence="3">Belongs to the TMEM170 family.</text>
</comment>
<evidence type="ECO:0000256" key="1">
    <source>
        <dbReference type="ARBA" id="ARBA00004259"/>
    </source>
</evidence>
<sequence>MPWVSLIERSARGREQPLPRPLHLRRPVIGRRNDYSSSAVGVGGRRGPAKGDAVAAEVRCSAARRAVNGGGMEREGSGGGGGSAGLLQQILSLKLVPRVGNGTLCPNSTSLCSFPEMWYGVFLWALMSSVFFHVPAGLLALFTLRHHKYGRFMSVSILLMGIVGPITAGILTSAAIAGVYRAAGKEMIPFEALTLGTGQTFCVVVVSFLRVLATL</sequence>
<evidence type="ECO:0000313" key="12">
    <source>
        <dbReference type="Proteomes" id="UP000515126"/>
    </source>
</evidence>
<reference evidence="13" key="1">
    <citation type="submission" date="2025-08" db="UniProtKB">
        <authorList>
            <consortium name="RefSeq"/>
        </authorList>
    </citation>
    <scope>IDENTIFICATION</scope>
</reference>
<keyword evidence="7 11" id="KW-0472">Membrane</keyword>
<dbReference type="Pfam" id="PF10190">
    <property type="entry name" value="Tmemb_170"/>
    <property type="match status" value="1"/>
</dbReference>
<feature type="transmembrane region" description="Helical" evidence="11">
    <location>
        <begin position="192"/>
        <end position="213"/>
    </location>
</feature>
<evidence type="ECO:0000256" key="8">
    <source>
        <dbReference type="ARBA" id="ARBA00023180"/>
    </source>
</evidence>
<organism evidence="12 13">
    <name type="scientific">Mus caroli</name>
    <name type="common">Ryukyu mouse</name>
    <name type="synonym">Ricefield mouse</name>
    <dbReference type="NCBI Taxonomy" id="10089"/>
    <lineage>
        <taxon>Eukaryota</taxon>
        <taxon>Metazoa</taxon>
        <taxon>Chordata</taxon>
        <taxon>Craniata</taxon>
        <taxon>Vertebrata</taxon>
        <taxon>Euteleostomi</taxon>
        <taxon>Mammalia</taxon>
        <taxon>Eutheria</taxon>
        <taxon>Euarchontoglires</taxon>
        <taxon>Glires</taxon>
        <taxon>Rodentia</taxon>
        <taxon>Myomorpha</taxon>
        <taxon>Muroidea</taxon>
        <taxon>Muridae</taxon>
        <taxon>Murinae</taxon>
        <taxon>Mus</taxon>
        <taxon>Mus</taxon>
    </lineage>
</organism>
<dbReference type="Proteomes" id="UP000515126">
    <property type="component" value="Chromosome 8"/>
</dbReference>
<evidence type="ECO:0000256" key="6">
    <source>
        <dbReference type="ARBA" id="ARBA00022989"/>
    </source>
</evidence>
<evidence type="ECO:0000256" key="4">
    <source>
        <dbReference type="ARBA" id="ARBA00022692"/>
    </source>
</evidence>
<feature type="transmembrane region" description="Helical" evidence="11">
    <location>
        <begin position="156"/>
        <end position="180"/>
    </location>
</feature>
<dbReference type="CTD" id="124491"/>
<keyword evidence="6 11" id="KW-1133">Transmembrane helix</keyword>
<evidence type="ECO:0000313" key="13">
    <source>
        <dbReference type="RefSeq" id="XP_021025850.1"/>
    </source>
</evidence>
<name>A0A6P5Q7V0_MUSCR</name>
<evidence type="ECO:0000256" key="11">
    <source>
        <dbReference type="SAM" id="Phobius"/>
    </source>
</evidence>
<comment type="subcellular location">
    <subcellularLocation>
        <location evidence="2">Endoplasmic reticulum membrane</location>
        <topology evidence="2">Multi-pass membrane protein</topology>
    </subcellularLocation>
    <subcellularLocation>
        <location evidence="1">Nucleus envelope</location>
    </subcellularLocation>
</comment>
<dbReference type="AlphaFoldDB" id="A0A6P5Q7V0"/>
<dbReference type="KEGG" id="mcal:110300127"/>
<gene>
    <name evidence="13" type="primary">Tmem170a</name>
</gene>
<keyword evidence="8" id="KW-0325">Glycoprotein</keyword>
<evidence type="ECO:0000256" key="2">
    <source>
        <dbReference type="ARBA" id="ARBA00004477"/>
    </source>
</evidence>
<evidence type="ECO:0000256" key="9">
    <source>
        <dbReference type="ARBA" id="ARBA00023242"/>
    </source>
</evidence>